<dbReference type="RefSeq" id="WP_288882613.1">
    <property type="nucleotide sequence ID" value="NZ_CBFGNQ010000008.1"/>
</dbReference>
<protein>
    <submittedName>
        <fullName evidence="2">P1 family peptidase</fullName>
    </submittedName>
</protein>
<proteinExistence type="inferred from homology"/>
<comment type="similarity">
    <text evidence="1">Belongs to the peptidase S58 family.</text>
</comment>
<evidence type="ECO:0000256" key="1">
    <source>
        <dbReference type="ARBA" id="ARBA00007068"/>
    </source>
</evidence>
<dbReference type="InterPro" id="IPR016117">
    <property type="entry name" value="ArgJ-like_dom_sf"/>
</dbReference>
<dbReference type="Proteomes" id="UP001378956">
    <property type="component" value="Unassembled WGS sequence"/>
</dbReference>
<dbReference type="SUPFAM" id="SSF56266">
    <property type="entry name" value="DmpA/ArgJ-like"/>
    <property type="match status" value="1"/>
</dbReference>
<sequence length="384" mass="40845">MKTKILIICVLTSLCTGAYGQRARELGIIFEGKPGENNTITDVKGVLVGYKTLISGAGTLRTGKGPVRTGVTVIFPKGKSIAPVPAGWFCLNGDGEMTGTTAIEEYGFNYGAIGITNTNSVGVVRDGIGEWNIKNFSKDGQTDFSFGLPVVAETFDGLLNDINGLHVKREDVFDALNNAHDGKIEEGNVGGGTGMSMFLYKGGSGSASRVFKIDTSSYTLGAFIQGNFGGRQDLVISGVPVGKLLKDDMPVINSKEKDGSIIVIIATDAPLLPAQLKMVAKRAALGVGKTGGLGRNSSGDIFLAFSTISPNDNEKGTMQFWKVLSKEMLDKVYQATIQATEEAIINALVASKTMGGINDNLIYGIPHDKMMQVINNYSHQEKKK</sequence>
<gene>
    <name evidence="2" type="ORF">WAE58_20940</name>
</gene>
<dbReference type="EMBL" id="JBBEUB010000008">
    <property type="protein sequence ID" value="MEJ2904925.1"/>
    <property type="molecule type" value="Genomic_DNA"/>
</dbReference>
<dbReference type="CDD" id="cd02253">
    <property type="entry name" value="DmpA"/>
    <property type="match status" value="1"/>
</dbReference>
<organism evidence="2 3">
    <name type="scientific">Pedobacter panaciterrae</name>
    <dbReference type="NCBI Taxonomy" id="363849"/>
    <lineage>
        <taxon>Bacteria</taxon>
        <taxon>Pseudomonadati</taxon>
        <taxon>Bacteroidota</taxon>
        <taxon>Sphingobacteriia</taxon>
        <taxon>Sphingobacteriales</taxon>
        <taxon>Sphingobacteriaceae</taxon>
        <taxon>Pedobacter</taxon>
    </lineage>
</organism>
<accession>A0ABU8NRP4</accession>
<evidence type="ECO:0000313" key="2">
    <source>
        <dbReference type="EMBL" id="MEJ2904925.1"/>
    </source>
</evidence>
<name>A0ABU8NRP4_9SPHI</name>
<dbReference type="PANTHER" id="PTHR36512">
    <property type="entry name" value="D-AMINOPEPTIDASE"/>
    <property type="match status" value="1"/>
</dbReference>
<evidence type="ECO:0000313" key="3">
    <source>
        <dbReference type="Proteomes" id="UP001378956"/>
    </source>
</evidence>
<dbReference type="Gene3D" id="3.60.70.12">
    <property type="entry name" value="L-amino peptidase D-ALA esterase/amidase"/>
    <property type="match status" value="1"/>
</dbReference>
<reference evidence="2 3" key="1">
    <citation type="submission" date="2024-03" db="EMBL/GenBank/DDBJ databases">
        <title>Sequence of Lycoming College Course Isolates.</title>
        <authorList>
            <person name="Plotts O."/>
            <person name="Newman J."/>
        </authorList>
    </citation>
    <scope>NUCLEOTIDE SEQUENCE [LARGE SCALE GENOMIC DNA]</scope>
    <source>
        <strain evidence="2 3">CJB-3</strain>
    </source>
</reference>
<keyword evidence="3" id="KW-1185">Reference proteome</keyword>
<dbReference type="Pfam" id="PF03576">
    <property type="entry name" value="Peptidase_S58"/>
    <property type="match status" value="1"/>
</dbReference>
<dbReference type="PANTHER" id="PTHR36512:SF3">
    <property type="entry name" value="BLR5678 PROTEIN"/>
    <property type="match status" value="1"/>
</dbReference>
<comment type="caution">
    <text evidence="2">The sequence shown here is derived from an EMBL/GenBank/DDBJ whole genome shotgun (WGS) entry which is preliminary data.</text>
</comment>
<dbReference type="InterPro" id="IPR005321">
    <property type="entry name" value="Peptidase_S58_DmpA"/>
</dbReference>